<evidence type="ECO:0000313" key="1">
    <source>
        <dbReference type="EMBL" id="KAL2633496.1"/>
    </source>
</evidence>
<reference evidence="1 2" key="1">
    <citation type="submission" date="2024-09" db="EMBL/GenBank/DDBJ databases">
        <title>Chromosome-scale assembly of Riccia fluitans.</title>
        <authorList>
            <person name="Paukszto L."/>
            <person name="Sawicki J."/>
            <person name="Karawczyk K."/>
            <person name="Piernik-Szablinska J."/>
            <person name="Szczecinska M."/>
            <person name="Mazdziarz M."/>
        </authorList>
    </citation>
    <scope>NUCLEOTIDE SEQUENCE [LARGE SCALE GENOMIC DNA]</scope>
    <source>
        <strain evidence="1">Rf_01</strain>
        <tissue evidence="1">Aerial parts of the thallus</tissue>
    </source>
</reference>
<organism evidence="1 2">
    <name type="scientific">Riccia fluitans</name>
    <dbReference type="NCBI Taxonomy" id="41844"/>
    <lineage>
        <taxon>Eukaryota</taxon>
        <taxon>Viridiplantae</taxon>
        <taxon>Streptophyta</taxon>
        <taxon>Embryophyta</taxon>
        <taxon>Marchantiophyta</taxon>
        <taxon>Marchantiopsida</taxon>
        <taxon>Marchantiidae</taxon>
        <taxon>Marchantiales</taxon>
        <taxon>Ricciaceae</taxon>
        <taxon>Riccia</taxon>
    </lineage>
</organism>
<dbReference type="Proteomes" id="UP001605036">
    <property type="component" value="Unassembled WGS sequence"/>
</dbReference>
<comment type="caution">
    <text evidence="1">The sequence shown here is derived from an EMBL/GenBank/DDBJ whole genome shotgun (WGS) entry which is preliminary data.</text>
</comment>
<accession>A0ABD1YRU3</accession>
<dbReference type="EMBL" id="JBHFFA010000003">
    <property type="protein sequence ID" value="KAL2633496.1"/>
    <property type="molecule type" value="Genomic_DNA"/>
</dbReference>
<name>A0ABD1YRU3_9MARC</name>
<gene>
    <name evidence="1" type="ORF">R1flu_004975</name>
</gene>
<keyword evidence="2" id="KW-1185">Reference proteome</keyword>
<sequence>MVKRVEEMQGTDATKPTTAVYDSFVGAQVKAEQRCIVAPTLKIAEFEQGRSGPFVISNAGSQVGKREG</sequence>
<dbReference type="AlphaFoldDB" id="A0ABD1YRU3"/>
<evidence type="ECO:0000313" key="2">
    <source>
        <dbReference type="Proteomes" id="UP001605036"/>
    </source>
</evidence>
<proteinExistence type="predicted"/>
<protein>
    <submittedName>
        <fullName evidence="1">Uncharacterized protein</fullName>
    </submittedName>
</protein>